<name>A0ABW2ZLT6_9SPHI</name>
<dbReference type="SUPFAM" id="SSF55068">
    <property type="entry name" value="Peptide methionine sulfoxide reductase"/>
    <property type="match status" value="1"/>
</dbReference>
<dbReference type="Proteomes" id="UP001597073">
    <property type="component" value="Unassembled WGS sequence"/>
</dbReference>
<dbReference type="InterPro" id="IPR036509">
    <property type="entry name" value="Met_Sox_Rdtase_MsrA_sf"/>
</dbReference>
<comment type="catalytic activity">
    <reaction evidence="3">
        <text>L-methionyl-[protein] + [thioredoxin]-disulfide + H2O = L-methionyl-(S)-S-oxide-[protein] + [thioredoxin]-dithiol</text>
        <dbReference type="Rhea" id="RHEA:14217"/>
        <dbReference type="Rhea" id="RHEA-COMP:10698"/>
        <dbReference type="Rhea" id="RHEA-COMP:10700"/>
        <dbReference type="Rhea" id="RHEA-COMP:12313"/>
        <dbReference type="Rhea" id="RHEA-COMP:12315"/>
        <dbReference type="ChEBI" id="CHEBI:15377"/>
        <dbReference type="ChEBI" id="CHEBI:16044"/>
        <dbReference type="ChEBI" id="CHEBI:29950"/>
        <dbReference type="ChEBI" id="CHEBI:44120"/>
        <dbReference type="ChEBI" id="CHEBI:50058"/>
        <dbReference type="EC" id="1.8.4.11"/>
    </reaction>
</comment>
<dbReference type="Gene3D" id="3.30.1060.10">
    <property type="entry name" value="Peptide methionine sulphoxide reductase MsrA"/>
    <property type="match status" value="1"/>
</dbReference>
<feature type="domain" description="Peptide methionine sulphoxide reductase MsrA" evidence="5">
    <location>
        <begin position="4"/>
        <end position="139"/>
    </location>
</feature>
<evidence type="ECO:0000256" key="2">
    <source>
        <dbReference type="ARBA" id="ARBA00023002"/>
    </source>
</evidence>
<protein>
    <recommendedName>
        <fullName evidence="1">peptide-methionine (S)-S-oxide reductase</fullName>
        <ecNumber evidence="1">1.8.4.11</ecNumber>
    </recommendedName>
</protein>
<organism evidence="6 7">
    <name type="scientific">Mucilaginibacter lutimaris</name>
    <dbReference type="NCBI Taxonomy" id="931629"/>
    <lineage>
        <taxon>Bacteria</taxon>
        <taxon>Pseudomonadati</taxon>
        <taxon>Bacteroidota</taxon>
        <taxon>Sphingobacteriia</taxon>
        <taxon>Sphingobacteriales</taxon>
        <taxon>Sphingobacteriaceae</taxon>
        <taxon>Mucilaginibacter</taxon>
    </lineage>
</organism>
<evidence type="ECO:0000256" key="3">
    <source>
        <dbReference type="ARBA" id="ARBA00047806"/>
    </source>
</evidence>
<sequence>MQKVGFGGSCHWCTEAIFRSLKGVTAVEQGWISSHGEHSVPSEAVIVHFDRAVIDLKTLVAVHLHTHSCTAQHSMRSKYRSAVYTYNDHQSGEARQAVGELQSEFLEPIITKVLSFGSFKLNEETYLDYYYKNPEKPFCQNIVNPKLQELIRRFPHNISPEREAQLAGLH</sequence>
<evidence type="ECO:0000259" key="5">
    <source>
        <dbReference type="Pfam" id="PF01625"/>
    </source>
</evidence>
<dbReference type="PANTHER" id="PTHR43774">
    <property type="entry name" value="PEPTIDE METHIONINE SULFOXIDE REDUCTASE"/>
    <property type="match status" value="1"/>
</dbReference>
<keyword evidence="2 6" id="KW-0560">Oxidoreductase</keyword>
<evidence type="ECO:0000256" key="1">
    <source>
        <dbReference type="ARBA" id="ARBA00012502"/>
    </source>
</evidence>
<dbReference type="GO" id="GO:0008113">
    <property type="term" value="F:peptide-methionine (S)-S-oxide reductase activity"/>
    <property type="evidence" value="ECO:0007669"/>
    <property type="project" value="UniProtKB-EC"/>
</dbReference>
<proteinExistence type="predicted"/>
<comment type="caution">
    <text evidence="6">The sequence shown here is derived from an EMBL/GenBank/DDBJ whole genome shotgun (WGS) entry which is preliminary data.</text>
</comment>
<evidence type="ECO:0000313" key="7">
    <source>
        <dbReference type="Proteomes" id="UP001597073"/>
    </source>
</evidence>
<evidence type="ECO:0000313" key="6">
    <source>
        <dbReference type="EMBL" id="MFD0767160.1"/>
    </source>
</evidence>
<dbReference type="RefSeq" id="WP_377145694.1">
    <property type="nucleotide sequence ID" value="NZ_JBHTIA010000024.1"/>
</dbReference>
<gene>
    <name evidence="6" type="ORF">ACFQZI_20060</name>
</gene>
<reference evidence="7" key="1">
    <citation type="journal article" date="2019" name="Int. J. Syst. Evol. Microbiol.">
        <title>The Global Catalogue of Microorganisms (GCM) 10K type strain sequencing project: providing services to taxonomists for standard genome sequencing and annotation.</title>
        <authorList>
            <consortium name="The Broad Institute Genomics Platform"/>
            <consortium name="The Broad Institute Genome Sequencing Center for Infectious Disease"/>
            <person name="Wu L."/>
            <person name="Ma J."/>
        </authorList>
    </citation>
    <scope>NUCLEOTIDE SEQUENCE [LARGE SCALE GENOMIC DNA]</scope>
    <source>
        <strain evidence="7">CCUG 60742</strain>
    </source>
</reference>
<dbReference type="Pfam" id="PF01625">
    <property type="entry name" value="PMSR"/>
    <property type="match status" value="1"/>
</dbReference>
<dbReference type="EC" id="1.8.4.11" evidence="1"/>
<keyword evidence="7" id="KW-1185">Reference proteome</keyword>
<comment type="catalytic activity">
    <reaction evidence="4">
        <text>[thioredoxin]-disulfide + L-methionine + H2O = L-methionine (S)-S-oxide + [thioredoxin]-dithiol</text>
        <dbReference type="Rhea" id="RHEA:19993"/>
        <dbReference type="Rhea" id="RHEA-COMP:10698"/>
        <dbReference type="Rhea" id="RHEA-COMP:10700"/>
        <dbReference type="ChEBI" id="CHEBI:15377"/>
        <dbReference type="ChEBI" id="CHEBI:29950"/>
        <dbReference type="ChEBI" id="CHEBI:50058"/>
        <dbReference type="ChEBI" id="CHEBI:57844"/>
        <dbReference type="ChEBI" id="CHEBI:58772"/>
        <dbReference type="EC" id="1.8.4.11"/>
    </reaction>
</comment>
<dbReference type="EMBL" id="JBHTIA010000024">
    <property type="protein sequence ID" value="MFD0767160.1"/>
    <property type="molecule type" value="Genomic_DNA"/>
</dbReference>
<dbReference type="PANTHER" id="PTHR43774:SF1">
    <property type="entry name" value="PEPTIDE METHIONINE SULFOXIDE REDUCTASE MSRA 2"/>
    <property type="match status" value="1"/>
</dbReference>
<accession>A0ABW2ZLT6</accession>
<evidence type="ECO:0000256" key="4">
    <source>
        <dbReference type="ARBA" id="ARBA00048782"/>
    </source>
</evidence>
<dbReference type="InterPro" id="IPR002569">
    <property type="entry name" value="Met_Sox_Rdtase_MsrA_dom"/>
</dbReference>